<evidence type="ECO:0000256" key="1">
    <source>
        <dbReference type="SAM" id="MobiDB-lite"/>
    </source>
</evidence>
<sequence length="107" mass="11818">MWLLLRAAADESNVLTPFIAWSVFPVIGTAVALRFAYSTRFIAQPKKPLLVRKAHDTLEDPMTSFPYDTFGPLCWTGGNPRRCANTCSTPSRRASFSTCSTRSSTPS</sequence>
<keyword evidence="4" id="KW-1185">Reference proteome</keyword>
<evidence type="ECO:0000256" key="2">
    <source>
        <dbReference type="SAM" id="Phobius"/>
    </source>
</evidence>
<name>A0A8X7N236_9BASI</name>
<dbReference type="AlphaFoldDB" id="A0A8X7N236"/>
<keyword evidence="2" id="KW-0472">Membrane</keyword>
<proteinExistence type="predicted"/>
<gene>
    <name evidence="3" type="ORF">A4X06_0g85</name>
</gene>
<organism evidence="3 4">
    <name type="scientific">Tilletia controversa</name>
    <name type="common">dwarf bunt fungus</name>
    <dbReference type="NCBI Taxonomy" id="13291"/>
    <lineage>
        <taxon>Eukaryota</taxon>
        <taxon>Fungi</taxon>
        <taxon>Dikarya</taxon>
        <taxon>Basidiomycota</taxon>
        <taxon>Ustilaginomycotina</taxon>
        <taxon>Exobasidiomycetes</taxon>
        <taxon>Tilletiales</taxon>
        <taxon>Tilletiaceae</taxon>
        <taxon>Tilletia</taxon>
    </lineage>
</organism>
<feature type="transmembrane region" description="Helical" evidence="2">
    <location>
        <begin position="18"/>
        <end position="37"/>
    </location>
</feature>
<dbReference type="Proteomes" id="UP000077684">
    <property type="component" value="Unassembled WGS sequence"/>
</dbReference>
<accession>A0A8X7N236</accession>
<protein>
    <submittedName>
        <fullName evidence="3">Uncharacterized protein</fullName>
    </submittedName>
</protein>
<keyword evidence="2" id="KW-1133">Transmembrane helix</keyword>
<reference evidence="3" key="1">
    <citation type="submission" date="2016-04" db="EMBL/GenBank/DDBJ databases">
        <authorList>
            <person name="Nguyen H.D."/>
            <person name="Samba Siva P."/>
            <person name="Cullis J."/>
            <person name="Levesque C.A."/>
            <person name="Hambleton S."/>
        </authorList>
    </citation>
    <scope>NUCLEOTIDE SEQUENCE</scope>
    <source>
        <strain evidence="3">DAOMC 236426</strain>
    </source>
</reference>
<keyword evidence="2" id="KW-0812">Transmembrane</keyword>
<dbReference type="EMBL" id="LWDE02000004">
    <property type="protein sequence ID" value="KAE8256090.1"/>
    <property type="molecule type" value="Genomic_DNA"/>
</dbReference>
<comment type="caution">
    <text evidence="3">The sequence shown here is derived from an EMBL/GenBank/DDBJ whole genome shotgun (WGS) entry which is preliminary data.</text>
</comment>
<evidence type="ECO:0000313" key="3">
    <source>
        <dbReference type="EMBL" id="KAE8256090.1"/>
    </source>
</evidence>
<reference evidence="3" key="2">
    <citation type="journal article" date="2019" name="IMA Fungus">
        <title>Genome sequencing and comparison of five Tilletia species to identify candidate genes for the detection of regulated species infecting wheat.</title>
        <authorList>
            <person name="Nguyen H.D.T."/>
            <person name="Sultana T."/>
            <person name="Kesanakurti P."/>
            <person name="Hambleton S."/>
        </authorList>
    </citation>
    <scope>NUCLEOTIDE SEQUENCE</scope>
    <source>
        <strain evidence="3">DAOMC 236426</strain>
    </source>
</reference>
<feature type="region of interest" description="Disordered" evidence="1">
    <location>
        <begin position="86"/>
        <end position="107"/>
    </location>
</feature>
<evidence type="ECO:0000313" key="4">
    <source>
        <dbReference type="Proteomes" id="UP000077684"/>
    </source>
</evidence>